<gene>
    <name evidence="2" type="ORF">TELCIR_10448</name>
</gene>
<keyword evidence="3" id="KW-1185">Reference proteome</keyword>
<reference evidence="2 3" key="1">
    <citation type="submission" date="2015-09" db="EMBL/GenBank/DDBJ databases">
        <title>Draft genome of the parasitic nematode Teladorsagia circumcincta isolate WARC Sus (inbred).</title>
        <authorList>
            <person name="Mitreva M."/>
        </authorList>
    </citation>
    <scope>NUCLEOTIDE SEQUENCE [LARGE SCALE GENOMIC DNA]</scope>
    <source>
        <strain evidence="2 3">S</strain>
    </source>
</reference>
<evidence type="ECO:0000313" key="2">
    <source>
        <dbReference type="EMBL" id="PIO67793.1"/>
    </source>
</evidence>
<sequence>MRGLPNGITPHIPQFSILQILSSNFKVHRRHSTTASNTELHLLSVSELEDTVAAVVSQYLHHPAPPVQPERVSTAEPLRGTPDETRKAGKPLNGTLGKNLVPRLQKLRVLDRMIGERTALVERFDANFVKQEIARKRAFILKCRMAKENKIPPEKVEISPPKLPSKATREVATQAEKASASSESSTASETASESSEESEESEESDESTATSAEDETTSENSTSSSRETVLRRKSTTAPGEKSSPEKDEMAQETAEELPKALSPTSLYLKQLREKILKERMQKI</sequence>
<dbReference type="Proteomes" id="UP000230423">
    <property type="component" value="Unassembled WGS sequence"/>
</dbReference>
<evidence type="ECO:0000313" key="3">
    <source>
        <dbReference type="Proteomes" id="UP000230423"/>
    </source>
</evidence>
<dbReference type="OrthoDB" id="5871932at2759"/>
<feature type="compositionally biased region" description="Acidic residues" evidence="1">
    <location>
        <begin position="194"/>
        <end position="217"/>
    </location>
</feature>
<feature type="compositionally biased region" description="Low complexity" evidence="1">
    <location>
        <begin position="175"/>
        <end position="193"/>
    </location>
</feature>
<feature type="region of interest" description="Disordered" evidence="1">
    <location>
        <begin position="63"/>
        <end position="97"/>
    </location>
</feature>
<accession>A0A2G9UCA1</accession>
<dbReference type="EMBL" id="KZ347410">
    <property type="protein sequence ID" value="PIO67793.1"/>
    <property type="molecule type" value="Genomic_DNA"/>
</dbReference>
<feature type="region of interest" description="Disordered" evidence="1">
    <location>
        <begin position="152"/>
        <end position="264"/>
    </location>
</feature>
<proteinExistence type="predicted"/>
<organism evidence="2 3">
    <name type="scientific">Teladorsagia circumcincta</name>
    <name type="common">Brown stomach worm</name>
    <name type="synonym">Ostertagia circumcincta</name>
    <dbReference type="NCBI Taxonomy" id="45464"/>
    <lineage>
        <taxon>Eukaryota</taxon>
        <taxon>Metazoa</taxon>
        <taxon>Ecdysozoa</taxon>
        <taxon>Nematoda</taxon>
        <taxon>Chromadorea</taxon>
        <taxon>Rhabditida</taxon>
        <taxon>Rhabditina</taxon>
        <taxon>Rhabditomorpha</taxon>
        <taxon>Strongyloidea</taxon>
        <taxon>Trichostrongylidae</taxon>
        <taxon>Teladorsagia</taxon>
    </lineage>
</organism>
<name>A0A2G9UCA1_TELCI</name>
<evidence type="ECO:0000256" key="1">
    <source>
        <dbReference type="SAM" id="MobiDB-lite"/>
    </source>
</evidence>
<dbReference type="AlphaFoldDB" id="A0A2G9UCA1"/>
<protein>
    <submittedName>
        <fullName evidence="2">Uncharacterized protein</fullName>
    </submittedName>
</protein>